<evidence type="ECO:0000256" key="1">
    <source>
        <dbReference type="SAM" id="MobiDB-lite"/>
    </source>
</evidence>
<dbReference type="Pfam" id="PF12937">
    <property type="entry name" value="F-box-like"/>
    <property type="match status" value="1"/>
</dbReference>
<protein>
    <recommendedName>
        <fullName evidence="2">F-box domain-containing protein</fullName>
    </recommendedName>
</protein>
<sequence length="674" mass="74934">MSDSASTARPSGSVPGEGAPLPAQAAASADPAALHDSEPPKKKQKPNRTSLGKVRGRRGALKAFNSLPLDLVFDICSYLDPADLYVLSNTSKVFRAVVTGPSSAQLWIDARARVGLPELQLPMTDLQYAALLFGRGCQFCERKNAGKPEVYFRARICSACLKSDFVSPETAKGRVAIQKILPRDHVGTTRLATPTNPHAREGRLVYLPQLLKLDEELQEAFPEADYTDAIFLETLLLDPRYGPSLAGQPATPFQQWVVEKWYPARDARLADGNALAQWLKSQEDAKMASKSDIRVRRKADLEARFTAQGFGPADFTREWRDDPLVRKPQLLTDRTFATAEPILREKLSRIRSKARSDAMRSEFGYVTHNKRPILTKLGFSSFVAVTLPIITRLVADNSTSASGKELFNDNIDAIFDEAVAVVANRMKEMIRLVAAAHAEVRRGREQVVEFSDAMEGLDYNSVDLPRLPSWIPRNRDAPFDADPEQMLTFLDSHALSTFRCRKCDGVFSGLSAAQHATRYYGACVPPHHYNNRVDVAEWLPIGGTDRYGLDSDARTLLRTLKLNELANSIELECSDKSYKVSAERHGIEMPEEEMYVVTFTRKCDCGTSYGHNLASTNSFLSAHWATTPGHAVTVTPVVEYSRAFRNKVNAAENEVNRAKTRNAFDYFGFGIYDD</sequence>
<dbReference type="Proteomes" id="UP000777482">
    <property type="component" value="Unassembled WGS sequence"/>
</dbReference>
<name>A0A9P6W589_RHOMI</name>
<reference evidence="3 4" key="1">
    <citation type="submission" date="2020-11" db="EMBL/GenBank/DDBJ databases">
        <title>Kefir isolates.</title>
        <authorList>
            <person name="Marcisauskas S."/>
            <person name="Kim Y."/>
            <person name="Blasche S."/>
        </authorList>
    </citation>
    <scope>NUCLEOTIDE SEQUENCE [LARGE SCALE GENOMIC DNA]</scope>
    <source>
        <strain evidence="3 4">KR</strain>
    </source>
</reference>
<dbReference type="InterPro" id="IPR001810">
    <property type="entry name" value="F-box_dom"/>
</dbReference>
<feature type="domain" description="F-box" evidence="2">
    <location>
        <begin position="61"/>
        <end position="110"/>
    </location>
</feature>
<dbReference type="InterPro" id="IPR036047">
    <property type="entry name" value="F-box-like_dom_sf"/>
</dbReference>
<gene>
    <name evidence="3" type="ORF">C6P46_003025</name>
</gene>
<dbReference type="AlphaFoldDB" id="A0A9P6W589"/>
<evidence type="ECO:0000313" key="3">
    <source>
        <dbReference type="EMBL" id="KAG0662937.1"/>
    </source>
</evidence>
<organism evidence="3 4">
    <name type="scientific">Rhodotorula mucilaginosa</name>
    <name type="common">Yeast</name>
    <name type="synonym">Rhodotorula rubra</name>
    <dbReference type="NCBI Taxonomy" id="5537"/>
    <lineage>
        <taxon>Eukaryota</taxon>
        <taxon>Fungi</taxon>
        <taxon>Dikarya</taxon>
        <taxon>Basidiomycota</taxon>
        <taxon>Pucciniomycotina</taxon>
        <taxon>Microbotryomycetes</taxon>
        <taxon>Sporidiobolales</taxon>
        <taxon>Sporidiobolaceae</taxon>
        <taxon>Rhodotorula</taxon>
    </lineage>
</organism>
<dbReference type="EMBL" id="PUHQ01000023">
    <property type="protein sequence ID" value="KAG0662937.1"/>
    <property type="molecule type" value="Genomic_DNA"/>
</dbReference>
<feature type="compositionally biased region" description="Low complexity" evidence="1">
    <location>
        <begin position="19"/>
        <end position="32"/>
    </location>
</feature>
<feature type="region of interest" description="Disordered" evidence="1">
    <location>
        <begin position="1"/>
        <end position="54"/>
    </location>
</feature>
<dbReference type="OrthoDB" id="2525973at2759"/>
<evidence type="ECO:0000313" key="4">
    <source>
        <dbReference type="Proteomes" id="UP000777482"/>
    </source>
</evidence>
<feature type="compositionally biased region" description="Polar residues" evidence="1">
    <location>
        <begin position="1"/>
        <end position="10"/>
    </location>
</feature>
<proteinExistence type="predicted"/>
<evidence type="ECO:0000259" key="2">
    <source>
        <dbReference type="PROSITE" id="PS50181"/>
    </source>
</evidence>
<dbReference type="CDD" id="cd09917">
    <property type="entry name" value="F-box_SF"/>
    <property type="match status" value="1"/>
</dbReference>
<comment type="caution">
    <text evidence="3">The sequence shown here is derived from an EMBL/GenBank/DDBJ whole genome shotgun (WGS) entry which is preliminary data.</text>
</comment>
<accession>A0A9P6W589</accession>
<dbReference type="PROSITE" id="PS50181">
    <property type="entry name" value="FBOX"/>
    <property type="match status" value="1"/>
</dbReference>
<dbReference type="SUPFAM" id="SSF81383">
    <property type="entry name" value="F-box domain"/>
    <property type="match status" value="1"/>
</dbReference>
<keyword evidence="4" id="KW-1185">Reference proteome</keyword>